<dbReference type="OrthoDB" id="9767239at2"/>
<name>A0A240A872_9CORY</name>
<dbReference type="GO" id="GO:0005576">
    <property type="term" value="C:extracellular region"/>
    <property type="evidence" value="ECO:0007669"/>
    <property type="project" value="UniProtKB-SubCell"/>
</dbReference>
<evidence type="ECO:0000256" key="1">
    <source>
        <dbReference type="ARBA" id="ARBA00004613"/>
    </source>
</evidence>
<dbReference type="SUPFAM" id="SSF53474">
    <property type="entry name" value="alpha/beta-Hydrolases"/>
    <property type="match status" value="1"/>
</dbReference>
<dbReference type="Proteomes" id="UP000215374">
    <property type="component" value="Chromosome 1"/>
</dbReference>
<evidence type="ECO:0000256" key="5">
    <source>
        <dbReference type="ARBA" id="ARBA00022801"/>
    </source>
</evidence>
<dbReference type="GO" id="GO:0030600">
    <property type="term" value="F:feruloyl esterase activity"/>
    <property type="evidence" value="ECO:0007669"/>
    <property type="project" value="InterPro"/>
</dbReference>
<sequence>MKKPRRYQRALCAAAIATSLALGSTAVVDAPLTEEAHAASLSDFIPEIPGVDPVIAQRIGTLLALLVILGIALPVVGTEGSSYAPDDGTGGAADGGYRGGRDAGFAPDGTMRRTINVGGRTRSYNMVLPAGHADGNSYPIIFGFGGWQHSAERAHEYLRLEDAATDTIIVYGQGVDNAWAGAPYAKTSINQDIAYVRAVIADLAENFGGDRNRVAAIGLSNGGGMAAVLGCHASDTVKAIASAAGAYYDPTVSNCDFGRVATLLMHGTRDDVINYNGGTRHGGGYQPVTRVLDTFGQKNGCSSRTFEFGGLFSTTSIEPIGCITPTRLVRVNGGGHTWFTRPDATRDSVDFVMQQL</sequence>
<keyword evidence="7" id="KW-0624">Polysaccharide degradation</keyword>
<reference evidence="11 12" key="1">
    <citation type="submission" date="2017-06" db="EMBL/GenBank/DDBJ databases">
        <authorList>
            <consortium name="Pathogen Informatics"/>
        </authorList>
    </citation>
    <scope>NUCLEOTIDE SEQUENCE [LARGE SCALE GENOMIC DNA]</scope>
    <source>
        <strain evidence="11 12">NCTC13015</strain>
    </source>
</reference>
<organism evidence="11 12">
    <name type="scientific">Corynebacterium imitans</name>
    <dbReference type="NCBI Taxonomy" id="156978"/>
    <lineage>
        <taxon>Bacteria</taxon>
        <taxon>Bacillati</taxon>
        <taxon>Actinomycetota</taxon>
        <taxon>Actinomycetes</taxon>
        <taxon>Mycobacteriales</taxon>
        <taxon>Corynebacteriaceae</taxon>
        <taxon>Corynebacterium</taxon>
    </lineage>
</organism>
<dbReference type="Gene3D" id="3.40.50.1820">
    <property type="entry name" value="alpha/beta hydrolase"/>
    <property type="match status" value="1"/>
</dbReference>
<keyword evidence="9" id="KW-0472">Membrane</keyword>
<evidence type="ECO:0000256" key="6">
    <source>
        <dbReference type="ARBA" id="ARBA00023277"/>
    </source>
</evidence>
<accession>A0A240A872</accession>
<evidence type="ECO:0000256" key="2">
    <source>
        <dbReference type="ARBA" id="ARBA00022525"/>
    </source>
</evidence>
<dbReference type="InterPro" id="IPR029058">
    <property type="entry name" value="AB_hydrolase_fold"/>
</dbReference>
<evidence type="ECO:0000313" key="11">
    <source>
        <dbReference type="EMBL" id="SNV79284.1"/>
    </source>
</evidence>
<keyword evidence="2" id="KW-0964">Secreted</keyword>
<proteinExistence type="predicted"/>
<feature type="signal peptide" evidence="10">
    <location>
        <begin position="1"/>
        <end position="29"/>
    </location>
</feature>
<keyword evidence="3" id="KW-0858">Xylan degradation</keyword>
<keyword evidence="6" id="KW-0119">Carbohydrate metabolism</keyword>
<keyword evidence="5" id="KW-0378">Hydrolase</keyword>
<dbReference type="AlphaFoldDB" id="A0A240A872"/>
<evidence type="ECO:0000256" key="7">
    <source>
        <dbReference type="ARBA" id="ARBA00023326"/>
    </source>
</evidence>
<evidence type="ECO:0000256" key="3">
    <source>
        <dbReference type="ARBA" id="ARBA00022651"/>
    </source>
</evidence>
<keyword evidence="9" id="KW-0812">Transmembrane</keyword>
<evidence type="ECO:0000256" key="8">
    <source>
        <dbReference type="SAM" id="MobiDB-lite"/>
    </source>
</evidence>
<evidence type="ECO:0000256" key="9">
    <source>
        <dbReference type="SAM" id="Phobius"/>
    </source>
</evidence>
<dbReference type="GO" id="GO:0045493">
    <property type="term" value="P:xylan catabolic process"/>
    <property type="evidence" value="ECO:0007669"/>
    <property type="project" value="UniProtKB-KW"/>
</dbReference>
<feature type="compositionally biased region" description="Gly residues" evidence="8">
    <location>
        <begin position="88"/>
        <end position="98"/>
    </location>
</feature>
<dbReference type="InterPro" id="IPR043595">
    <property type="entry name" value="FaeB/C/D"/>
</dbReference>
<keyword evidence="4 10" id="KW-0732">Signal</keyword>
<feature type="chain" id="PRO_5039180613" evidence="10">
    <location>
        <begin position="30"/>
        <end position="356"/>
    </location>
</feature>
<dbReference type="EMBL" id="LT906467">
    <property type="protein sequence ID" value="SNV79284.1"/>
    <property type="molecule type" value="Genomic_DNA"/>
</dbReference>
<dbReference type="RefSeq" id="WP_144311838.1">
    <property type="nucleotide sequence ID" value="NZ_CP009211.1"/>
</dbReference>
<comment type="subcellular location">
    <subcellularLocation>
        <location evidence="1">Secreted</location>
    </subcellularLocation>
</comment>
<protein>
    <submittedName>
        <fullName evidence="11">Putative polyhydroxybutyrate depolymerase</fullName>
    </submittedName>
</protein>
<gene>
    <name evidence="11" type="ORF">SAMEA4535761_01900</name>
</gene>
<dbReference type="PANTHER" id="PTHR38050:SF2">
    <property type="entry name" value="FERULOYL ESTERASE C-RELATED"/>
    <property type="match status" value="1"/>
</dbReference>
<evidence type="ECO:0000256" key="4">
    <source>
        <dbReference type="ARBA" id="ARBA00022729"/>
    </source>
</evidence>
<keyword evidence="9" id="KW-1133">Transmembrane helix</keyword>
<evidence type="ECO:0000313" key="12">
    <source>
        <dbReference type="Proteomes" id="UP000215374"/>
    </source>
</evidence>
<evidence type="ECO:0000256" key="10">
    <source>
        <dbReference type="SAM" id="SignalP"/>
    </source>
</evidence>
<feature type="region of interest" description="Disordered" evidence="8">
    <location>
        <begin position="83"/>
        <end position="105"/>
    </location>
</feature>
<dbReference type="PANTHER" id="PTHR38050">
    <property type="match status" value="1"/>
</dbReference>
<feature type="transmembrane region" description="Helical" evidence="9">
    <location>
        <begin position="54"/>
        <end position="76"/>
    </location>
</feature>